<reference evidence="2" key="1">
    <citation type="journal article" date="2020" name="bioRxiv">
        <title>A rank-normalized archaeal taxonomy based on genome phylogeny resolves widespread incomplete and uneven classifications.</title>
        <authorList>
            <person name="Rinke C."/>
            <person name="Chuvochina M."/>
            <person name="Mussig A.J."/>
            <person name="Chaumeil P.-A."/>
            <person name="Waite D.W."/>
            <person name="Whitman W.B."/>
            <person name="Parks D.H."/>
            <person name="Hugenholtz P."/>
        </authorList>
    </citation>
    <scope>NUCLEOTIDE SEQUENCE</scope>
    <source>
        <strain evidence="2">UBA8853</strain>
    </source>
</reference>
<dbReference type="CDD" id="cd07713">
    <property type="entry name" value="DHPS-like_MBL-fold"/>
    <property type="match status" value="1"/>
</dbReference>
<organism evidence="2 3">
    <name type="scientific">Methanopyrus kandleri</name>
    <dbReference type="NCBI Taxonomy" id="2320"/>
    <lineage>
        <taxon>Archaea</taxon>
        <taxon>Methanobacteriati</taxon>
        <taxon>Methanobacteriota</taxon>
        <taxon>Methanomada group</taxon>
        <taxon>Methanopyri</taxon>
        <taxon>Methanopyrales</taxon>
        <taxon>Methanopyraceae</taxon>
        <taxon>Methanopyrus</taxon>
    </lineage>
</organism>
<keyword evidence="2" id="KW-0378">Hydrolase</keyword>
<dbReference type="PANTHER" id="PTHR13754:SF13">
    <property type="entry name" value="METALLO-BETA-LACTAMASE SUPERFAMILY PROTEIN (AFU_ORTHOLOGUE AFUA_3G07630)"/>
    <property type="match status" value="1"/>
</dbReference>
<evidence type="ECO:0000313" key="2">
    <source>
        <dbReference type="EMBL" id="HII71048.1"/>
    </source>
</evidence>
<comment type="caution">
    <text evidence="2">The sequence shown here is derived from an EMBL/GenBank/DDBJ whole genome shotgun (WGS) entry which is preliminary data.</text>
</comment>
<evidence type="ECO:0000313" key="3">
    <source>
        <dbReference type="Proteomes" id="UP000619545"/>
    </source>
</evidence>
<dbReference type="GeneID" id="1478169"/>
<dbReference type="OMA" id="VISHEHW"/>
<dbReference type="SUPFAM" id="SSF56281">
    <property type="entry name" value="Metallo-hydrolase/oxidoreductase"/>
    <property type="match status" value="1"/>
</dbReference>
<dbReference type="Gene3D" id="3.60.15.10">
    <property type="entry name" value="Ribonuclease Z/Hydroxyacylglutathione hydrolase-like"/>
    <property type="match status" value="2"/>
</dbReference>
<dbReference type="EMBL" id="DUJS01000005">
    <property type="protein sequence ID" value="HII71048.1"/>
    <property type="molecule type" value="Genomic_DNA"/>
</dbReference>
<gene>
    <name evidence="2" type="ORF">HA336_07455</name>
</gene>
<dbReference type="GO" id="GO:0016787">
    <property type="term" value="F:hydrolase activity"/>
    <property type="evidence" value="ECO:0007669"/>
    <property type="project" value="UniProtKB-KW"/>
</dbReference>
<dbReference type="InterPro" id="IPR052926">
    <property type="entry name" value="Metallo-beta-lactamase_dom"/>
</dbReference>
<name>A0A832TDT2_9EURY</name>
<protein>
    <submittedName>
        <fullName evidence="2">MBL fold metallo-hydrolase</fullName>
    </submittedName>
</protein>
<dbReference type="SMART" id="SM00849">
    <property type="entry name" value="Lactamase_B"/>
    <property type="match status" value="1"/>
</dbReference>
<proteinExistence type="predicted"/>
<dbReference type="GO" id="GO:0016740">
    <property type="term" value="F:transferase activity"/>
    <property type="evidence" value="ECO:0007669"/>
    <property type="project" value="TreeGrafter"/>
</dbReference>
<dbReference type="InterPro" id="IPR036866">
    <property type="entry name" value="RibonucZ/Hydroxyglut_hydro"/>
</dbReference>
<sequence length="204" mass="22373">MVEITIVVDNRVGMVRDPYVARHGLAIIVETDSSLILFDTGPSANTLANNLRLAGFDASFDHVVISHEHWDHTGGLEAVEGTVHRPGGGEETLDDDVVVTRTFEGEYEGRPMPEQALIVGDVALIGCCHFDLEELLGEYEPKTVIGGLHLMGAPEEELERTAELFREYGVREVYACHCTGLSESAYLAKVVGGEPAYVPMRMRF</sequence>
<accession>A0A832TDT2</accession>
<dbReference type="AlphaFoldDB" id="A0A832TDT2"/>
<dbReference type="Proteomes" id="UP000619545">
    <property type="component" value="Unassembled WGS sequence"/>
</dbReference>
<dbReference type="InterPro" id="IPR001279">
    <property type="entry name" value="Metallo-B-lactamas"/>
</dbReference>
<feature type="domain" description="Metallo-beta-lactamase" evidence="1">
    <location>
        <begin position="23"/>
        <end position="177"/>
    </location>
</feature>
<dbReference type="PANTHER" id="PTHR13754">
    <property type="entry name" value="METALLO-BETA-LACTAMASE SUPERFAMILY PROTEIN"/>
    <property type="match status" value="1"/>
</dbReference>
<dbReference type="Pfam" id="PF00753">
    <property type="entry name" value="Lactamase_B"/>
    <property type="match status" value="1"/>
</dbReference>
<dbReference type="InterPro" id="IPR041712">
    <property type="entry name" value="DHPS-like_MBL-fold"/>
</dbReference>
<evidence type="ECO:0000259" key="1">
    <source>
        <dbReference type="SMART" id="SM00849"/>
    </source>
</evidence>
<dbReference type="RefSeq" id="WP_011019942.1">
    <property type="nucleotide sequence ID" value="NZ_DUJS01000005.1"/>
</dbReference>